<dbReference type="SMART" id="SM00043">
    <property type="entry name" value="CY"/>
    <property type="match status" value="1"/>
</dbReference>
<dbReference type="InterPro" id="IPR000010">
    <property type="entry name" value="Cystatin_dom"/>
</dbReference>
<reference evidence="2 3" key="1">
    <citation type="submission" date="2022-01" db="EMBL/GenBank/DDBJ databases">
        <title>A high-quality chromosome-level genome assembly of rohu carp, Labeo rohita.</title>
        <authorList>
            <person name="Arick M.A. II"/>
            <person name="Hsu C.-Y."/>
            <person name="Magbanua Z."/>
            <person name="Pechanova O."/>
            <person name="Grover C."/>
            <person name="Miller E."/>
            <person name="Thrash A."/>
            <person name="Ezzel L."/>
            <person name="Alam S."/>
            <person name="Benzie J."/>
            <person name="Hamilton M."/>
            <person name="Karsi A."/>
            <person name="Lawrence M.L."/>
            <person name="Peterson D.G."/>
        </authorList>
    </citation>
    <scope>NUCLEOTIDE SEQUENCE [LARGE SCALE GENOMIC DNA]</scope>
    <source>
        <strain evidence="3">BAU-BD-2019</strain>
        <tissue evidence="2">Blood</tissue>
    </source>
</reference>
<feature type="domain" description="Cystatin" evidence="1">
    <location>
        <begin position="68"/>
        <end position="160"/>
    </location>
</feature>
<gene>
    <name evidence="2" type="ORF">H4Q32_008902</name>
</gene>
<dbReference type="EMBL" id="JACTAM010000013">
    <property type="protein sequence ID" value="KAI2657552.1"/>
    <property type="molecule type" value="Genomic_DNA"/>
</dbReference>
<dbReference type="CDD" id="cd00042">
    <property type="entry name" value="CY"/>
    <property type="match status" value="1"/>
</dbReference>
<dbReference type="Proteomes" id="UP000830375">
    <property type="component" value="Unassembled WGS sequence"/>
</dbReference>
<dbReference type="InterPro" id="IPR046350">
    <property type="entry name" value="Cystatin_sf"/>
</dbReference>
<dbReference type="PANTHER" id="PTHR47141:SF1">
    <property type="entry name" value="CYSTATIN-F"/>
    <property type="match status" value="1"/>
</dbReference>
<dbReference type="Pfam" id="PF00031">
    <property type="entry name" value="Cystatin"/>
    <property type="match status" value="1"/>
</dbReference>
<dbReference type="Gene3D" id="3.10.450.10">
    <property type="match status" value="1"/>
</dbReference>
<evidence type="ECO:0000259" key="1">
    <source>
        <dbReference type="SMART" id="SM00043"/>
    </source>
</evidence>
<keyword evidence="3" id="KW-1185">Reference proteome</keyword>
<accession>A0ABQ8M5T5</accession>
<name>A0ABQ8M5T5_LABRO</name>
<sequence>MTNGKCACSLEDCSTLLVVEVLLNRKLLSRIERTSTDMRVFYQTLVLLFSAGLCSLEKVPGHTFVNKPIPGTLQNVSKNDTGVKQAVLTGTYSFNNKSNDAFLFKPSAVDDAKRQIVKGIRYILEVEISRTVCRKRDNTDDLNNCVGVLPQKVFDEAAHQQLKVSSHHDASSCMIHCGRNAFIIVFLTRSSKTPLWHINKQLTFLCHFEVWSIPWMKTMSTTFFKCRSNDTF</sequence>
<protein>
    <submittedName>
        <fullName evidence="2">Cystatin-F</fullName>
    </submittedName>
</protein>
<dbReference type="SUPFAM" id="SSF54403">
    <property type="entry name" value="Cystatin/monellin"/>
    <property type="match status" value="1"/>
</dbReference>
<evidence type="ECO:0000313" key="3">
    <source>
        <dbReference type="Proteomes" id="UP000830375"/>
    </source>
</evidence>
<dbReference type="PANTHER" id="PTHR47141">
    <property type="entry name" value="CYSTATIN-F"/>
    <property type="match status" value="1"/>
</dbReference>
<evidence type="ECO:0000313" key="2">
    <source>
        <dbReference type="EMBL" id="KAI2657552.1"/>
    </source>
</evidence>
<dbReference type="InterPro" id="IPR042886">
    <property type="entry name" value="Cystatin-F"/>
</dbReference>
<organism evidence="2 3">
    <name type="scientific">Labeo rohita</name>
    <name type="common">Indian major carp</name>
    <name type="synonym">Cyprinus rohita</name>
    <dbReference type="NCBI Taxonomy" id="84645"/>
    <lineage>
        <taxon>Eukaryota</taxon>
        <taxon>Metazoa</taxon>
        <taxon>Chordata</taxon>
        <taxon>Craniata</taxon>
        <taxon>Vertebrata</taxon>
        <taxon>Euteleostomi</taxon>
        <taxon>Actinopterygii</taxon>
        <taxon>Neopterygii</taxon>
        <taxon>Teleostei</taxon>
        <taxon>Ostariophysi</taxon>
        <taxon>Cypriniformes</taxon>
        <taxon>Cyprinidae</taxon>
        <taxon>Labeoninae</taxon>
        <taxon>Labeonini</taxon>
        <taxon>Labeo</taxon>
    </lineage>
</organism>
<proteinExistence type="predicted"/>
<comment type="caution">
    <text evidence="2">The sequence shown here is derived from an EMBL/GenBank/DDBJ whole genome shotgun (WGS) entry which is preliminary data.</text>
</comment>